<reference evidence="1 2" key="1">
    <citation type="submission" date="2024-09" db="EMBL/GenBank/DDBJ databases">
        <title>Paenibacillus zeirhizospherea sp. nov., isolated from surface of the maize (Zea mays) roots in a horticulture field, Hungary.</title>
        <authorList>
            <person name="Marton D."/>
            <person name="Farkas M."/>
            <person name="Bedics A."/>
            <person name="Toth E."/>
            <person name="Tancsics A."/>
            <person name="Boka K."/>
            <person name="Marati G."/>
            <person name="Kriszt B."/>
            <person name="Cserhati M."/>
        </authorList>
    </citation>
    <scope>NUCLEOTIDE SEQUENCE [LARGE SCALE GENOMIC DNA]</scope>
    <source>
        <strain evidence="1 2">JCM 18446</strain>
    </source>
</reference>
<protein>
    <submittedName>
        <fullName evidence="1">DUF3653 domain-containing protein</fullName>
    </submittedName>
</protein>
<dbReference type="EMBL" id="JBHIRY010000001">
    <property type="protein sequence ID" value="MFB5759061.1"/>
    <property type="molecule type" value="Genomic_DNA"/>
</dbReference>
<organism evidence="1 2">
    <name type="scientific">Paenibacillus medicaginis</name>
    <dbReference type="NCBI Taxonomy" id="1470560"/>
    <lineage>
        <taxon>Bacteria</taxon>
        <taxon>Bacillati</taxon>
        <taxon>Bacillota</taxon>
        <taxon>Bacilli</taxon>
        <taxon>Bacillales</taxon>
        <taxon>Paenibacillaceae</taxon>
        <taxon>Paenibacillus</taxon>
    </lineage>
</organism>
<dbReference type="InterPro" id="IPR021077">
    <property type="entry name" value="Phage_phi-Lf_Orf112"/>
</dbReference>
<gene>
    <name evidence="1" type="ORF">ACE5LO_01510</name>
</gene>
<evidence type="ECO:0000313" key="2">
    <source>
        <dbReference type="Proteomes" id="UP001580430"/>
    </source>
</evidence>
<accession>A0ABV5BV80</accession>
<sequence>MTNKWIGSGIWQGWSIDDEVIVSPSGRTYKPEDIEPNYKQADLAKALGVTRGAIADRIRRGTLPPFDDESKKTWHVDTIKHLLK</sequence>
<dbReference type="Proteomes" id="UP001580430">
    <property type="component" value="Unassembled WGS sequence"/>
</dbReference>
<keyword evidence="2" id="KW-1185">Reference proteome</keyword>
<dbReference type="Pfam" id="PF12375">
    <property type="entry name" value="DUF3653"/>
    <property type="match status" value="1"/>
</dbReference>
<proteinExistence type="predicted"/>
<name>A0ABV5BV80_9BACL</name>
<comment type="caution">
    <text evidence="1">The sequence shown here is derived from an EMBL/GenBank/DDBJ whole genome shotgun (WGS) entry which is preliminary data.</text>
</comment>
<dbReference type="RefSeq" id="WP_375518313.1">
    <property type="nucleotide sequence ID" value="NZ_JBHIRY010000001.1"/>
</dbReference>
<evidence type="ECO:0000313" key="1">
    <source>
        <dbReference type="EMBL" id="MFB5759061.1"/>
    </source>
</evidence>